<reference evidence="1 2" key="1">
    <citation type="submission" date="2019-03" db="EMBL/GenBank/DDBJ databases">
        <title>Genomic Encyclopedia of Type Strains, Phase IV (KMG-IV): sequencing the most valuable type-strain genomes for metagenomic binning, comparative biology and taxonomic classification.</title>
        <authorList>
            <person name="Goeker M."/>
        </authorList>
    </citation>
    <scope>NUCLEOTIDE SEQUENCE [LARGE SCALE GENOMIC DNA]</scope>
    <source>
        <strain evidence="1 2">DSM 19610</strain>
    </source>
</reference>
<sequence length="375" mass="39962">MRRCTHLPFPCKQHGAALLLFVIALVMAASYALLKKVNQAPDASARERHTMMQLNQARAALLGYALNGLDPVSATIQPGRMPCPDYDLDGASDNCNIVSGRVQPGRLPWLTLGLSELRDAANEPLWYVPAIEFTGVQPINSNTDTTALRIDGGAEALVAIVLAPGAVLGSQSRPSGNPLAQLDPARYLEDINALAGTNYVSAPSSSATDFNDRLLAIRLDRFMSQLEARVLRKISALLGPGPYPNPAAVGSTACDNTLVEGLLPLTTDPLLTCDAALPVFPNWFASDWQKLVWYVMDPSSSLTVQLADGGLLPGQQTLLFSAGVPLTAIGQPSPRSASPDVLQLLDDSDNTDGVPTYREPVPSLTDNDQLMIVSP</sequence>
<proteinExistence type="predicted"/>
<name>A0A4R1H8T8_9GAMM</name>
<protein>
    <submittedName>
        <fullName evidence="1">Uncharacterized protein</fullName>
    </submittedName>
</protein>
<dbReference type="Proteomes" id="UP000295707">
    <property type="component" value="Unassembled WGS sequence"/>
</dbReference>
<dbReference type="AlphaFoldDB" id="A0A4R1H8T8"/>
<dbReference type="OrthoDB" id="7067387at2"/>
<accession>A0A4R1H8T8</accession>
<dbReference type="RefSeq" id="WP_132970794.1">
    <property type="nucleotide sequence ID" value="NZ_SMFX01000001.1"/>
</dbReference>
<keyword evidence="2" id="KW-1185">Reference proteome</keyword>
<evidence type="ECO:0000313" key="2">
    <source>
        <dbReference type="Proteomes" id="UP000295707"/>
    </source>
</evidence>
<comment type="caution">
    <text evidence="1">The sequence shown here is derived from an EMBL/GenBank/DDBJ whole genome shotgun (WGS) entry which is preliminary data.</text>
</comment>
<organism evidence="1 2">
    <name type="scientific">Thiogranum longum</name>
    <dbReference type="NCBI Taxonomy" id="1537524"/>
    <lineage>
        <taxon>Bacteria</taxon>
        <taxon>Pseudomonadati</taxon>
        <taxon>Pseudomonadota</taxon>
        <taxon>Gammaproteobacteria</taxon>
        <taxon>Chromatiales</taxon>
        <taxon>Ectothiorhodospiraceae</taxon>
        <taxon>Thiogranum</taxon>
    </lineage>
</organism>
<dbReference type="EMBL" id="SMFX01000001">
    <property type="protein sequence ID" value="TCK16863.1"/>
    <property type="molecule type" value="Genomic_DNA"/>
</dbReference>
<gene>
    <name evidence="1" type="ORF">DFR30_0082</name>
</gene>
<evidence type="ECO:0000313" key="1">
    <source>
        <dbReference type="EMBL" id="TCK16863.1"/>
    </source>
</evidence>